<protein>
    <recommendedName>
        <fullName evidence="1">Cobaltochelatase subunit CobN</fullName>
        <ecNumber evidence="1">6.6.1.2</ecNumber>
    </recommendedName>
</protein>
<dbReference type="GO" id="GO:0051116">
    <property type="term" value="F:cobaltochelatase activity"/>
    <property type="evidence" value="ECO:0007669"/>
    <property type="project" value="UniProtKB-UniRule"/>
</dbReference>
<dbReference type="RefSeq" id="WP_065277799.1">
    <property type="nucleotide sequence ID" value="NZ_MAMO01000169.1"/>
</dbReference>
<dbReference type="PANTHER" id="PTHR44119:SF4">
    <property type="entry name" value="AEROBIC COBALTOCHELATASE SUBUNIT COBN"/>
    <property type="match status" value="1"/>
</dbReference>
<evidence type="ECO:0000259" key="2">
    <source>
        <dbReference type="Pfam" id="PF02514"/>
    </source>
</evidence>
<dbReference type="EC" id="6.6.1.2" evidence="1"/>
<reference evidence="3" key="2">
    <citation type="journal article" date="2016" name="Front. Microbiol.">
        <title>The Regulatory Protein RosR Affects Rhizobium leguminosarum bv. trifolii Protein Profiles, Cell Surface Properties, and Symbiosis with Clover.</title>
        <authorList>
            <person name="Rachwal K."/>
            <person name="Boguszewska A."/>
            <person name="Kopcinska J."/>
            <person name="Karas M."/>
            <person name="Tchorzewski M."/>
            <person name="Janczarek M."/>
        </authorList>
    </citation>
    <scope>NUCLEOTIDE SEQUENCE</scope>
    <source>
        <strain evidence="3">Rt24.2</strain>
    </source>
</reference>
<proteinExistence type="predicted"/>
<dbReference type="Pfam" id="PF02514">
    <property type="entry name" value="CobN-Mg_chel"/>
    <property type="match status" value="1"/>
</dbReference>
<dbReference type="AlphaFoldDB" id="A0A1B8R369"/>
<dbReference type="PANTHER" id="PTHR44119">
    <property type="entry name" value="MAGNESIUM-CHELATASE SUBUNIT CHLH, CHLOROPLASTIC"/>
    <property type="match status" value="1"/>
</dbReference>
<evidence type="ECO:0000256" key="1">
    <source>
        <dbReference type="NCBIfam" id="TIGR02257"/>
    </source>
</evidence>
<dbReference type="CDD" id="cd10150">
    <property type="entry name" value="CobN_like"/>
    <property type="match status" value="1"/>
</dbReference>
<dbReference type="InterPro" id="IPR003672">
    <property type="entry name" value="CobN/Mg_chltase"/>
</dbReference>
<accession>A0A1B8R369</accession>
<organism evidence="3">
    <name type="scientific">Rhizobium leguminosarum bv. trifolii</name>
    <dbReference type="NCBI Taxonomy" id="386"/>
    <lineage>
        <taxon>Bacteria</taxon>
        <taxon>Pseudomonadati</taxon>
        <taxon>Pseudomonadota</taxon>
        <taxon>Alphaproteobacteria</taxon>
        <taxon>Hyphomicrobiales</taxon>
        <taxon>Rhizobiaceae</taxon>
        <taxon>Rhizobium/Agrobacterium group</taxon>
        <taxon>Rhizobium</taxon>
    </lineage>
</organism>
<dbReference type="NCBIfam" id="TIGR02257">
    <property type="entry name" value="cobalto_cobN"/>
    <property type="match status" value="1"/>
</dbReference>
<name>A0A1B8R369_RHILT</name>
<dbReference type="EMBL" id="KX491565">
    <property type="protein sequence ID" value="AOO93929.1"/>
    <property type="molecule type" value="Genomic_DNA"/>
</dbReference>
<feature type="domain" description="CobN/magnesium chelatase" evidence="2">
    <location>
        <begin position="138"/>
        <end position="1250"/>
    </location>
</feature>
<reference evidence="3" key="1">
    <citation type="journal article" date="2015" name="BMC Genomics">
        <title>Transcriptome profiling of a Rhizobium leguminosarum bv. trifolii rosR mutant reveals the role of the transcriptional regulator RosR in motility, synthesis of cell-surface components, and other cellular processes.</title>
        <authorList>
            <person name="Rachwal K."/>
            <person name="Matczynska E."/>
            <person name="Janczarek M."/>
        </authorList>
    </citation>
    <scope>NUCLEOTIDE SEQUENCE</scope>
    <source>
        <strain evidence="3">Rt24.2</strain>
    </source>
</reference>
<evidence type="ECO:0000313" key="3">
    <source>
        <dbReference type="EMBL" id="AOO93929.1"/>
    </source>
</evidence>
<dbReference type="InterPro" id="IPR011953">
    <property type="entry name" value="Cobalto_CobN"/>
</dbReference>
<dbReference type="GO" id="GO:0009236">
    <property type="term" value="P:cobalamin biosynthetic process"/>
    <property type="evidence" value="ECO:0007669"/>
    <property type="project" value="UniProtKB-UniRule"/>
</dbReference>
<sequence>MHLLLAQQGTISDCEEAIDLGQTPGDILFLSAADSELAAIAAAHRDRRIAPSLRLASLMSLKHPMSVDTYVERTARHAKLIIVRALGGASYFHYALEALHAAAARAGTLIAVLPGDARPDAGLVPFSNVDLNDLNALWAYLIEGGDANTRAFLNYAEAMLSSAEKPAPAAPLMKAGIWWPGRGLIGVEEWRRGVVERSSGAGMVAEEGFEPPTVAISFYRALVQSGETGPIEALVEALAALGLRPLPVFAYSLKDPISTGILESVFSALKPDVVINTTGFAVSAPGADRQPTVLEANEAIVLQAILSASSKEAWAASPQGLSARDLGMNVALPEVDGRVLARAVSFKTAARYDALVETNIVASQADAGRVRYTAELAANWARLRKTFAGDRRIALVMANYPNRDGRLGNGVGLDTPAGTVEVLKAVRAAGYPVAEIPADGDALIRHLMEGPTNSGSDGKIIRETLSLSLYNSFLESLPSKIQDEVRARWGDPEDDPYFREGVFALPFARFGEVLVGIQPARGYNIDPKESYHSPDLVPPHGYLAFYAFLRREFGAHAIIHMGKHGNLEWLPGKALALSESCYPEAILGPLPHLYPFIVNDPGEGTQAKRRSAAVIIDHLTPPLTRAESYGPLKDLEALVDEYYEASGGDPRRIRLLSRQILELVADIGLDRDAGIASGESEGEALKKLDAYLCDLKEMQIRDGLHVFGVSPEGRLLTDLTVALARVPRGLGEGGDASLQRAIAADAGLGGGVRGASSFDPLDTDMAAVWAGPRPDILADVLDAPWRTNGDAVERIELLAAKFVSGEMECPADWKATRAVLLEIETRLKLSILAGGPAEIAGLLAGLDGRFVAPGPSGAPTRGRPDVLPTGRNFYSVDSRAVPTPAAYELGKKSAELLVRRYVQDHGEWPVSFGVTAWGTSNMRTGGDDIAQALALIGVKPLWDMSSRRVTGYEIIPPAMLGRPRVDVTLRISGFFRDAFPEQIALFDKAIRAVGALEEDEADNPIATRMRGEAARLGAAGLDEVSAKRRAGYRVFGSKPGAYGAGLQALIDEKGWERRADLAEAYLVWGSYAYGAGEEGRAERGLFEERLRSVQAVIQNQDNREHDLLDSDDYYQFEGGMAAAAEQLAGARPSIYHNDHSRPEKPVIRSLEEEIGRVVRGRVVNPKWIAGVMRHGYKGAAEIAATVDYLFAFSATTGAVGAHHFEAVYQAFVADAGVRDFMIEKNPAAYNEMKERLLEAIDRSLWTPRSNSARFDLAARQQNEVNQ</sequence>